<dbReference type="InterPro" id="IPR011600">
    <property type="entry name" value="Pept_C14_caspase"/>
</dbReference>
<protein>
    <recommendedName>
        <fullName evidence="2">Peptidase C14 caspase domain-containing protein</fullName>
    </recommendedName>
</protein>
<dbReference type="InterPro" id="IPR050452">
    <property type="entry name" value="Metacaspase"/>
</dbReference>
<feature type="domain" description="Peptidase C14 caspase" evidence="2">
    <location>
        <begin position="30"/>
        <end position="215"/>
    </location>
</feature>
<dbReference type="GO" id="GO:0006508">
    <property type="term" value="P:proteolysis"/>
    <property type="evidence" value="ECO:0007669"/>
    <property type="project" value="InterPro"/>
</dbReference>
<name>A0AAV8STM3_9ROSI</name>
<sequence length="220" mass="24993">MEQELKRRWKERIIIQRTSVDSSSTVRPNKRALLIGVSYKSLKCELKGTVNDVKSMRRLLLNHFGYNPRDIVILTEVNQGIEIAPTKKNIQKYMNWLLEDCKDGDELDGFDETICPVDYMNEGMITENEIYSTIVEPLPEGVTLHAIIDACHSGTVVGLSRIYNRFEKYFCANMRSNGYSSWNRKRWGKSHSKGHTSGGLVISLAACKDEEVAAATSVRE</sequence>
<dbReference type="EMBL" id="JAIWQS010000009">
    <property type="protein sequence ID" value="KAJ8755662.1"/>
    <property type="molecule type" value="Genomic_DNA"/>
</dbReference>
<comment type="similarity">
    <text evidence="1">Belongs to the peptidase C14B family.</text>
</comment>
<dbReference type="Pfam" id="PF00656">
    <property type="entry name" value="Peptidase_C14"/>
    <property type="match status" value="1"/>
</dbReference>
<dbReference type="PANTHER" id="PTHR48104:SF2">
    <property type="entry name" value="METACASPASE-1-LIKE ISOFORM X1"/>
    <property type="match status" value="1"/>
</dbReference>
<gene>
    <name evidence="3" type="ORF">K2173_022257</name>
</gene>
<dbReference type="GO" id="GO:0004197">
    <property type="term" value="F:cysteine-type endopeptidase activity"/>
    <property type="evidence" value="ECO:0007669"/>
    <property type="project" value="InterPro"/>
</dbReference>
<accession>A0AAV8STM3</accession>
<evidence type="ECO:0000313" key="4">
    <source>
        <dbReference type="Proteomes" id="UP001159364"/>
    </source>
</evidence>
<proteinExistence type="inferred from homology"/>
<comment type="caution">
    <text evidence="3">The sequence shown here is derived from an EMBL/GenBank/DDBJ whole genome shotgun (WGS) entry which is preliminary data.</text>
</comment>
<evidence type="ECO:0000313" key="3">
    <source>
        <dbReference type="EMBL" id="KAJ8755662.1"/>
    </source>
</evidence>
<evidence type="ECO:0000256" key="1">
    <source>
        <dbReference type="ARBA" id="ARBA00009005"/>
    </source>
</evidence>
<dbReference type="Proteomes" id="UP001159364">
    <property type="component" value="Linkage Group LG09"/>
</dbReference>
<dbReference type="GO" id="GO:0005737">
    <property type="term" value="C:cytoplasm"/>
    <property type="evidence" value="ECO:0007669"/>
    <property type="project" value="TreeGrafter"/>
</dbReference>
<reference evidence="3 4" key="1">
    <citation type="submission" date="2021-09" db="EMBL/GenBank/DDBJ databases">
        <title>Genomic insights and catalytic innovation underlie evolution of tropane alkaloids biosynthesis.</title>
        <authorList>
            <person name="Wang Y.-J."/>
            <person name="Tian T."/>
            <person name="Huang J.-P."/>
            <person name="Huang S.-X."/>
        </authorList>
    </citation>
    <scope>NUCLEOTIDE SEQUENCE [LARGE SCALE GENOMIC DNA]</scope>
    <source>
        <strain evidence="3">KIB-2018</strain>
        <tissue evidence="3">Leaf</tissue>
    </source>
</reference>
<dbReference type="PANTHER" id="PTHR48104">
    <property type="entry name" value="METACASPASE-4"/>
    <property type="match status" value="1"/>
</dbReference>
<dbReference type="Gene3D" id="3.40.50.12660">
    <property type="match status" value="1"/>
</dbReference>
<dbReference type="AlphaFoldDB" id="A0AAV8STM3"/>
<evidence type="ECO:0000259" key="2">
    <source>
        <dbReference type="Pfam" id="PF00656"/>
    </source>
</evidence>
<organism evidence="3 4">
    <name type="scientific">Erythroxylum novogranatense</name>
    <dbReference type="NCBI Taxonomy" id="1862640"/>
    <lineage>
        <taxon>Eukaryota</taxon>
        <taxon>Viridiplantae</taxon>
        <taxon>Streptophyta</taxon>
        <taxon>Embryophyta</taxon>
        <taxon>Tracheophyta</taxon>
        <taxon>Spermatophyta</taxon>
        <taxon>Magnoliopsida</taxon>
        <taxon>eudicotyledons</taxon>
        <taxon>Gunneridae</taxon>
        <taxon>Pentapetalae</taxon>
        <taxon>rosids</taxon>
        <taxon>fabids</taxon>
        <taxon>Malpighiales</taxon>
        <taxon>Erythroxylaceae</taxon>
        <taxon>Erythroxylum</taxon>
    </lineage>
</organism>
<keyword evidence="4" id="KW-1185">Reference proteome</keyword>